<feature type="domain" description="EGF-like" evidence="4">
    <location>
        <begin position="382"/>
        <end position="412"/>
    </location>
</feature>
<protein>
    <recommendedName>
        <fullName evidence="4">EGF-like domain-containing protein</fullName>
    </recommendedName>
</protein>
<dbReference type="Gene3D" id="2.10.25.10">
    <property type="entry name" value="Laminin"/>
    <property type="match status" value="9"/>
</dbReference>
<dbReference type="EMBL" id="LR824009">
    <property type="protein sequence ID" value="CAH0605448.1"/>
    <property type="molecule type" value="Genomic_DNA"/>
</dbReference>
<dbReference type="OrthoDB" id="10268124at2759"/>
<feature type="domain" description="EGF-like" evidence="4">
    <location>
        <begin position="94"/>
        <end position="127"/>
    </location>
</feature>
<dbReference type="PANTHER" id="PTHR24047:SF29">
    <property type="entry name" value="EATER-RELATED"/>
    <property type="match status" value="1"/>
</dbReference>
<organism evidence="5 6">
    <name type="scientific">Chrysodeixis includens</name>
    <name type="common">Soybean looper</name>
    <name type="synonym">Pseudoplusia includens</name>
    <dbReference type="NCBI Taxonomy" id="689277"/>
    <lineage>
        <taxon>Eukaryota</taxon>
        <taxon>Metazoa</taxon>
        <taxon>Ecdysozoa</taxon>
        <taxon>Arthropoda</taxon>
        <taxon>Hexapoda</taxon>
        <taxon>Insecta</taxon>
        <taxon>Pterygota</taxon>
        <taxon>Neoptera</taxon>
        <taxon>Endopterygota</taxon>
        <taxon>Lepidoptera</taxon>
        <taxon>Glossata</taxon>
        <taxon>Ditrysia</taxon>
        <taxon>Noctuoidea</taxon>
        <taxon>Noctuidae</taxon>
        <taxon>Plusiinae</taxon>
        <taxon>Chrysodeixis</taxon>
    </lineage>
</organism>
<feature type="domain" description="EGF-like" evidence="4">
    <location>
        <begin position="446"/>
        <end position="476"/>
    </location>
</feature>
<gene>
    <name evidence="5" type="ORF">CINC_LOCUS11427</name>
</gene>
<dbReference type="Proteomes" id="UP001154114">
    <property type="component" value="Chromosome 6"/>
</dbReference>
<keyword evidence="2" id="KW-0812">Transmembrane</keyword>
<dbReference type="InterPro" id="IPR000742">
    <property type="entry name" value="EGF"/>
</dbReference>
<feature type="domain" description="EGF-like" evidence="4">
    <location>
        <begin position="130"/>
        <end position="176"/>
    </location>
</feature>
<evidence type="ECO:0000256" key="3">
    <source>
        <dbReference type="SAM" id="SignalP"/>
    </source>
</evidence>
<proteinExistence type="predicted"/>
<keyword evidence="2" id="KW-0472">Membrane</keyword>
<feature type="signal peptide" evidence="3">
    <location>
        <begin position="1"/>
        <end position="23"/>
    </location>
</feature>
<feature type="compositionally biased region" description="Acidic residues" evidence="1">
    <location>
        <begin position="652"/>
        <end position="663"/>
    </location>
</feature>
<keyword evidence="6" id="KW-1185">Reference proteome</keyword>
<feature type="domain" description="EGF-like" evidence="4">
    <location>
        <begin position="414"/>
        <end position="444"/>
    </location>
</feature>
<reference evidence="5" key="1">
    <citation type="submission" date="2021-12" db="EMBL/GenBank/DDBJ databases">
        <authorList>
            <person name="King R."/>
        </authorList>
    </citation>
    <scope>NUCLEOTIDE SEQUENCE</scope>
</reference>
<feature type="domain" description="EGF-like" evidence="4">
    <location>
        <begin position="478"/>
        <end position="511"/>
    </location>
</feature>
<feature type="region of interest" description="Disordered" evidence="1">
    <location>
        <begin position="649"/>
        <end position="674"/>
    </location>
</feature>
<keyword evidence="2" id="KW-1133">Transmembrane helix</keyword>
<evidence type="ECO:0000256" key="2">
    <source>
        <dbReference type="SAM" id="Phobius"/>
    </source>
</evidence>
<feature type="domain" description="EGF-like" evidence="4">
    <location>
        <begin position="343"/>
        <end position="380"/>
    </location>
</feature>
<dbReference type="PANTHER" id="PTHR24047">
    <property type="entry name" value="FI01909P-RELATED"/>
    <property type="match status" value="1"/>
</dbReference>
<feature type="domain" description="EGF-like" evidence="4">
    <location>
        <begin position="178"/>
        <end position="209"/>
    </location>
</feature>
<evidence type="ECO:0000256" key="1">
    <source>
        <dbReference type="SAM" id="MobiDB-lite"/>
    </source>
</evidence>
<keyword evidence="3" id="KW-0732">Signal</keyword>
<evidence type="ECO:0000313" key="6">
    <source>
        <dbReference type="Proteomes" id="UP001154114"/>
    </source>
</evidence>
<feature type="transmembrane region" description="Helical" evidence="2">
    <location>
        <begin position="592"/>
        <end position="612"/>
    </location>
</feature>
<evidence type="ECO:0000313" key="5">
    <source>
        <dbReference type="EMBL" id="CAH0605448.1"/>
    </source>
</evidence>
<feature type="domain" description="EGF-like" evidence="4">
    <location>
        <begin position="273"/>
        <end position="304"/>
    </location>
</feature>
<sequence length="674" mass="73150">MCLKTIVFCSLVLVLLELVAVDSLSENGEGVCVVRLSSRLRRKKPYNVAINKWCGRKKCIVKKYKFETYLTWTNHTVCCAGWQHNSELDSCAPTCSTGCVGGRCVAPDRCQCEPPLHLDPDRPNTCVEPTCNPPCFNATCQENNTCVCQQNFTSYNSTHCFHCDPGYTADENLNCVPVCDQPCMNSTCSAPNTCSCQEGYKQKNSSVCEPICDCVNSICVAPYTCSCFDGYERVNKTTCAPKCTACVHGVCASPENCLCHSGYDKVEGECKPKCAEPCENGFCSAPNVCSCDEGYVMTGDNVCIKPCDPNCTDAECARKSCSTARDGELICDHNYEFDMGSDSCVPLDDPTCGSCKNGQCVGPEICQCFEGFKKTSEGCEPICSKPCIHGFCSAPNNCSCDPGYQKTKDVCQPVCSSPCTNGYCSAPNTCTCNPGYHKTKDGCKPVCSPACLNGYCASPNNCSCNNGYQKEGVDCKPVCSRNCTNGYCTAPDYCTCEDGYKTNQTDYSTCFKPCQTSCGNGSCGLDGKCFCLFDYEFDNDTQTCIPAKPINCVECSGTCLAEGECKCADNRACYMEPPPPGPEPVSMAGLDLTLISIGGACLFLFIVIVVVMQRIWQKRHKYESKPTSDKPVFGSVVYTVPNTLIQSRVTEEDNEGSCEEDSNDTLLRKEAEIP</sequence>
<name>A0A9P0BVB2_CHRIL</name>
<accession>A0A9P0BVB2</accession>
<feature type="domain" description="EGF-like" evidence="4">
    <location>
        <begin position="513"/>
        <end position="545"/>
    </location>
</feature>
<dbReference type="InterPro" id="IPR053255">
    <property type="entry name" value="EGF-like_domain"/>
</dbReference>
<feature type="domain" description="EGF-like" evidence="4">
    <location>
        <begin position="211"/>
        <end position="240"/>
    </location>
</feature>
<dbReference type="SMART" id="SM00181">
    <property type="entry name" value="EGF"/>
    <property type="match status" value="11"/>
</dbReference>
<feature type="chain" id="PRO_5040284202" description="EGF-like domain-containing protein" evidence="3">
    <location>
        <begin position="24"/>
        <end position="674"/>
    </location>
</feature>
<evidence type="ECO:0000259" key="4">
    <source>
        <dbReference type="SMART" id="SM00181"/>
    </source>
</evidence>
<dbReference type="AlphaFoldDB" id="A0A9P0BVB2"/>